<name>A0A1H7WG18_AQUAM</name>
<dbReference type="OrthoDB" id="9929915at2"/>
<dbReference type="STRING" id="1038014.SAMN04487910_4423"/>
<evidence type="ECO:0000256" key="1">
    <source>
        <dbReference type="SAM" id="SignalP"/>
    </source>
</evidence>
<protein>
    <recommendedName>
        <fullName evidence="4">Lipoprotein</fullName>
    </recommendedName>
</protein>
<evidence type="ECO:0000313" key="3">
    <source>
        <dbReference type="Proteomes" id="UP000198521"/>
    </source>
</evidence>
<evidence type="ECO:0000313" key="2">
    <source>
        <dbReference type="EMBL" id="SEM20304.1"/>
    </source>
</evidence>
<evidence type="ECO:0008006" key="4">
    <source>
        <dbReference type="Google" id="ProtNLM"/>
    </source>
</evidence>
<feature type="signal peptide" evidence="1">
    <location>
        <begin position="1"/>
        <end position="22"/>
    </location>
</feature>
<keyword evidence="3" id="KW-1185">Reference proteome</keyword>
<dbReference type="AlphaFoldDB" id="A0A1H7WG18"/>
<dbReference type="Proteomes" id="UP000198521">
    <property type="component" value="Unassembled WGS sequence"/>
</dbReference>
<reference evidence="2 3" key="1">
    <citation type="submission" date="2016-10" db="EMBL/GenBank/DDBJ databases">
        <authorList>
            <person name="de Groot N.N."/>
        </authorList>
    </citation>
    <scope>NUCLEOTIDE SEQUENCE [LARGE SCALE GENOMIC DNA]</scope>
    <source>
        <strain evidence="2 3">DSM 25232</strain>
    </source>
</reference>
<dbReference type="EMBL" id="FOAB01000010">
    <property type="protein sequence ID" value="SEM20304.1"/>
    <property type="molecule type" value="Genomic_DNA"/>
</dbReference>
<feature type="chain" id="PRO_5011519803" description="Lipoprotein" evidence="1">
    <location>
        <begin position="23"/>
        <end position="146"/>
    </location>
</feature>
<accession>A0A1H7WG18</accession>
<keyword evidence="1" id="KW-0732">Signal</keyword>
<sequence length="146" mass="16289">MKKIVSILLISTLLFLFQNCSYDELEVFDENPKLTEEFNVKMGSNTSDSDPFIEGCEIEYTFSNPNLTPSEKSIIRNSYSFYIGIKSVNGNTEIWYTDCSDFNDYNNLNPGCDIYGCYIETSGCPSGGCGSTPPDDPIEDPFGSNE</sequence>
<dbReference type="RefSeq" id="WP_091412406.1">
    <property type="nucleotide sequence ID" value="NZ_FOAB01000010.1"/>
</dbReference>
<organism evidence="2 3">
    <name type="scientific">Aquimarina amphilecti</name>
    <dbReference type="NCBI Taxonomy" id="1038014"/>
    <lineage>
        <taxon>Bacteria</taxon>
        <taxon>Pseudomonadati</taxon>
        <taxon>Bacteroidota</taxon>
        <taxon>Flavobacteriia</taxon>
        <taxon>Flavobacteriales</taxon>
        <taxon>Flavobacteriaceae</taxon>
        <taxon>Aquimarina</taxon>
    </lineage>
</organism>
<gene>
    <name evidence="2" type="ORF">SAMN04487910_4423</name>
</gene>
<proteinExistence type="predicted"/>